<dbReference type="AlphaFoldDB" id="A0A7C9TR85"/>
<feature type="transmembrane region" description="Helical" evidence="1">
    <location>
        <begin position="116"/>
        <end position="136"/>
    </location>
</feature>
<dbReference type="InterPro" id="IPR021517">
    <property type="entry name" value="DUF3180"/>
</dbReference>
<dbReference type="Proteomes" id="UP000479756">
    <property type="component" value="Unassembled WGS sequence"/>
</dbReference>
<reference evidence="2 3" key="1">
    <citation type="journal article" date="2014" name="Int. J. Syst. Evol. Microbiol.">
        <title>Description of Galbitalea soli gen. nov., sp. nov., and Frondihabitans sucicola sp. nov.</title>
        <authorList>
            <person name="Kim S.J."/>
            <person name="Lim J.M."/>
            <person name="Ahn J.H."/>
            <person name="Weon H.Y."/>
            <person name="Hamada M."/>
            <person name="Suzuki K."/>
            <person name="Ahn T.Y."/>
            <person name="Kwon S.W."/>
        </authorList>
    </citation>
    <scope>NUCLEOTIDE SEQUENCE [LARGE SCALE GENOMIC DNA]</scope>
    <source>
        <strain evidence="2 3">NBRC 108727</strain>
    </source>
</reference>
<evidence type="ECO:0000313" key="2">
    <source>
        <dbReference type="EMBL" id="NEM91996.1"/>
    </source>
</evidence>
<feature type="transmembrane region" description="Helical" evidence="1">
    <location>
        <begin position="79"/>
        <end position="104"/>
    </location>
</feature>
<feature type="transmembrane region" description="Helical" evidence="1">
    <location>
        <begin position="7"/>
        <end position="27"/>
    </location>
</feature>
<keyword evidence="1" id="KW-0812">Transmembrane</keyword>
<evidence type="ECO:0000256" key="1">
    <source>
        <dbReference type="SAM" id="Phobius"/>
    </source>
</evidence>
<feature type="transmembrane region" description="Helical" evidence="1">
    <location>
        <begin position="39"/>
        <end position="59"/>
    </location>
</feature>
<dbReference type="EMBL" id="JAAGWZ010000003">
    <property type="protein sequence ID" value="NEM91996.1"/>
    <property type="molecule type" value="Genomic_DNA"/>
</dbReference>
<evidence type="ECO:0000313" key="3">
    <source>
        <dbReference type="Proteomes" id="UP000479756"/>
    </source>
</evidence>
<name>A0A7C9TR85_9MICO</name>
<gene>
    <name evidence="2" type="ORF">G3T37_11595</name>
</gene>
<comment type="caution">
    <text evidence="2">The sequence shown here is derived from an EMBL/GenBank/DDBJ whole genome shotgun (WGS) entry which is preliminary data.</text>
</comment>
<sequence>MTRTRPLSVILCIVVAVTVTWLLEVILRSTGQPLLLPPFTLAIALVVIGALSLGLAIPIRRAVKAKELRRIDPFYATRVVVFAKSSSIAGALLLGMAGAILVFLLTLPVTPAVSSILMASATLGGAVVLLVTGLVAEFMCSIPPDDHDQGDERPATAHPH</sequence>
<keyword evidence="3" id="KW-1185">Reference proteome</keyword>
<protein>
    <submittedName>
        <fullName evidence="2">DUF3180 domain-containing protein</fullName>
    </submittedName>
</protein>
<organism evidence="2 3">
    <name type="scientific">Galbitalea soli</name>
    <dbReference type="NCBI Taxonomy" id="1268042"/>
    <lineage>
        <taxon>Bacteria</taxon>
        <taxon>Bacillati</taxon>
        <taxon>Actinomycetota</taxon>
        <taxon>Actinomycetes</taxon>
        <taxon>Micrococcales</taxon>
        <taxon>Microbacteriaceae</taxon>
        <taxon>Galbitalea</taxon>
    </lineage>
</organism>
<dbReference type="Pfam" id="PF11377">
    <property type="entry name" value="DUF3180"/>
    <property type="match status" value="1"/>
</dbReference>
<proteinExistence type="predicted"/>
<keyword evidence="1" id="KW-0472">Membrane</keyword>
<dbReference type="RefSeq" id="WP_163474053.1">
    <property type="nucleotide sequence ID" value="NZ_JAAGWZ010000003.1"/>
</dbReference>
<keyword evidence="1" id="KW-1133">Transmembrane helix</keyword>
<accession>A0A7C9TR85</accession>